<evidence type="ECO:0000313" key="1">
    <source>
        <dbReference type="EMBL" id="KOF86695.1"/>
    </source>
</evidence>
<dbReference type="EMBL" id="KQ418561">
    <property type="protein sequence ID" value="KOF86695.1"/>
    <property type="molecule type" value="Genomic_DNA"/>
</dbReference>
<accession>A0A0L8HD70</accession>
<proteinExistence type="predicted"/>
<name>A0A0L8HD70_OCTBM</name>
<gene>
    <name evidence="1" type="ORF">OCBIM_22018060mg</name>
</gene>
<organism evidence="1">
    <name type="scientific">Octopus bimaculoides</name>
    <name type="common">California two-spotted octopus</name>
    <dbReference type="NCBI Taxonomy" id="37653"/>
    <lineage>
        <taxon>Eukaryota</taxon>
        <taxon>Metazoa</taxon>
        <taxon>Spiralia</taxon>
        <taxon>Lophotrochozoa</taxon>
        <taxon>Mollusca</taxon>
        <taxon>Cephalopoda</taxon>
        <taxon>Coleoidea</taxon>
        <taxon>Octopodiformes</taxon>
        <taxon>Octopoda</taxon>
        <taxon>Incirrata</taxon>
        <taxon>Octopodidae</taxon>
        <taxon>Octopus</taxon>
    </lineage>
</organism>
<protein>
    <submittedName>
        <fullName evidence="1">Uncharacterized protein</fullName>
    </submittedName>
</protein>
<reference evidence="1" key="1">
    <citation type="submission" date="2015-07" db="EMBL/GenBank/DDBJ databases">
        <title>MeaNS - Measles Nucleotide Surveillance Program.</title>
        <authorList>
            <person name="Tran T."/>
            <person name="Druce J."/>
        </authorList>
    </citation>
    <scope>NUCLEOTIDE SEQUENCE</scope>
    <source>
        <strain evidence="1">UCB-OBI-ISO-001</strain>
        <tissue evidence="1">Gonad</tissue>
    </source>
</reference>
<sequence>MEDGRISKDVLNGELVAGQRNIGRPKLRYRDVCRRDMRALGINTNSWGDLAADRTSWRGTLQKQLQTGEDNLRVAAAENRARRKEMTANRPDSTCRCDLCKRDCHYRIGLYSHRIDNSTDG</sequence>
<dbReference type="AlphaFoldDB" id="A0A0L8HD70"/>